<dbReference type="Pfam" id="PF00069">
    <property type="entry name" value="Pkinase"/>
    <property type="match status" value="1"/>
</dbReference>
<dbReference type="EMBL" id="JAKMXF010000297">
    <property type="protein sequence ID" value="KAI6652759.1"/>
    <property type="molecule type" value="Genomic_DNA"/>
</dbReference>
<evidence type="ECO:0000256" key="6">
    <source>
        <dbReference type="ARBA" id="ARBA00039067"/>
    </source>
</evidence>
<proteinExistence type="predicted"/>
<feature type="compositionally biased region" description="Low complexity" evidence="9">
    <location>
        <begin position="362"/>
        <end position="371"/>
    </location>
</feature>
<dbReference type="PROSITE" id="PS00108">
    <property type="entry name" value="PROTEIN_KINASE_ST"/>
    <property type="match status" value="1"/>
</dbReference>
<reference evidence="11 12" key="1">
    <citation type="journal article" date="2023" name="BMC Biol.">
        <title>The compact genome of the sponge Oopsacas minuta (Hexactinellida) is lacking key metazoan core genes.</title>
        <authorList>
            <person name="Santini S."/>
            <person name="Schenkelaars Q."/>
            <person name="Jourda C."/>
            <person name="Duchesne M."/>
            <person name="Belahbib H."/>
            <person name="Rocher C."/>
            <person name="Selva M."/>
            <person name="Riesgo A."/>
            <person name="Vervoort M."/>
            <person name="Leys S.P."/>
            <person name="Kodjabachian L."/>
            <person name="Le Bivic A."/>
            <person name="Borchiellini C."/>
            <person name="Claverie J.M."/>
            <person name="Renard E."/>
        </authorList>
    </citation>
    <scope>NUCLEOTIDE SEQUENCE [LARGE SCALE GENOMIC DNA]</scope>
    <source>
        <strain evidence="11">SPO-2</strain>
    </source>
</reference>
<dbReference type="PROSITE" id="PS50011">
    <property type="entry name" value="PROTEIN_KINASE_DOM"/>
    <property type="match status" value="1"/>
</dbReference>
<keyword evidence="4" id="KW-0418">Kinase</keyword>
<evidence type="ECO:0000256" key="3">
    <source>
        <dbReference type="ARBA" id="ARBA00022741"/>
    </source>
</evidence>
<feature type="domain" description="Protein kinase" evidence="10">
    <location>
        <begin position="394"/>
        <end position="557"/>
    </location>
</feature>
<dbReference type="PANTHER" id="PTHR43289">
    <property type="entry name" value="MITOGEN-ACTIVATED PROTEIN KINASE KINASE KINASE 20-RELATED"/>
    <property type="match status" value="1"/>
</dbReference>
<evidence type="ECO:0000256" key="1">
    <source>
        <dbReference type="ARBA" id="ARBA00004419"/>
    </source>
</evidence>
<dbReference type="InterPro" id="IPR017441">
    <property type="entry name" value="Protein_kinase_ATP_BS"/>
</dbReference>
<dbReference type="InterPro" id="IPR008271">
    <property type="entry name" value="Ser/Thr_kinase_AS"/>
</dbReference>
<dbReference type="SMART" id="SM00220">
    <property type="entry name" value="S_TKc"/>
    <property type="match status" value="1"/>
</dbReference>
<dbReference type="GO" id="GO:0004674">
    <property type="term" value="F:protein serine/threonine kinase activity"/>
    <property type="evidence" value="ECO:0007669"/>
    <property type="project" value="TreeGrafter"/>
</dbReference>
<dbReference type="Gene3D" id="1.10.510.10">
    <property type="entry name" value="Transferase(Phosphotransferase) domain 1"/>
    <property type="match status" value="1"/>
</dbReference>
<dbReference type="PROSITE" id="PS50082">
    <property type="entry name" value="WD_REPEATS_2"/>
    <property type="match status" value="2"/>
</dbReference>
<dbReference type="PROSITE" id="PS00107">
    <property type="entry name" value="PROTEIN_KINASE_ATP"/>
    <property type="match status" value="1"/>
</dbReference>
<organism evidence="11 12">
    <name type="scientific">Oopsacas minuta</name>
    <dbReference type="NCBI Taxonomy" id="111878"/>
    <lineage>
        <taxon>Eukaryota</taxon>
        <taxon>Metazoa</taxon>
        <taxon>Porifera</taxon>
        <taxon>Hexactinellida</taxon>
        <taxon>Hexasterophora</taxon>
        <taxon>Lyssacinosida</taxon>
        <taxon>Leucopsacidae</taxon>
        <taxon>Oopsacas</taxon>
    </lineage>
</organism>
<feature type="binding site" evidence="8">
    <location>
        <position position="424"/>
    </location>
    <ligand>
        <name>ATP</name>
        <dbReference type="ChEBI" id="CHEBI:30616"/>
    </ligand>
</feature>
<dbReference type="InterPro" id="IPR011009">
    <property type="entry name" value="Kinase-like_dom_sf"/>
</dbReference>
<keyword evidence="12" id="KW-1185">Reference proteome</keyword>
<evidence type="ECO:0000313" key="11">
    <source>
        <dbReference type="EMBL" id="KAI6652759.1"/>
    </source>
</evidence>
<evidence type="ECO:0000256" key="7">
    <source>
        <dbReference type="PROSITE-ProRule" id="PRU00221"/>
    </source>
</evidence>
<keyword evidence="5 8" id="KW-0067">ATP-binding</keyword>
<dbReference type="Gene3D" id="3.30.200.20">
    <property type="entry name" value="Phosphorylase Kinase, domain 1"/>
    <property type="match status" value="1"/>
</dbReference>
<dbReference type="SUPFAM" id="SSF56112">
    <property type="entry name" value="Protein kinase-like (PK-like)"/>
    <property type="match status" value="1"/>
</dbReference>
<comment type="subcellular location">
    <subcellularLocation>
        <location evidence="1">Cytoplasmic vesicle</location>
        <location evidence="1">Autophagosome</location>
    </subcellularLocation>
</comment>
<dbReference type="FunFam" id="3.30.200.20:FF:000204">
    <property type="entry name" value="Serine/threonine-protein kinase Nek7"/>
    <property type="match status" value="1"/>
</dbReference>
<feature type="repeat" description="WD" evidence="7">
    <location>
        <begin position="132"/>
        <end position="173"/>
    </location>
</feature>
<dbReference type="PANTHER" id="PTHR43289:SF6">
    <property type="entry name" value="SERINE_THREONINE-PROTEIN KINASE NEKL-3"/>
    <property type="match status" value="1"/>
</dbReference>
<dbReference type="GO" id="GO:0005776">
    <property type="term" value="C:autophagosome"/>
    <property type="evidence" value="ECO:0007669"/>
    <property type="project" value="UniProtKB-SubCell"/>
</dbReference>
<feature type="repeat" description="WD" evidence="7">
    <location>
        <begin position="90"/>
        <end position="131"/>
    </location>
</feature>
<dbReference type="EC" id="2.7.11.34" evidence="6"/>
<sequence>MTNTEILDLQPDWNLALSEKQPTIWVSYRRNKSDTIQEDLLKLSYSAEHSSIPGSSNFEIGYSHIMKSKISVIHTSSKAHCDFFSPQQTWPVHKYWVNSLNISPSGNLGVSCSEDGQLSIWETSTGVVRRKLSGHFGDVYTCRFYPSGEVVLSGGSDFRLRIWSVADDSLILQMAAPRRFPENTPKANLGYQHTQKHKGSYPKAAMLYGGQPNNSPPRRVKQQPQQLPVLSTQSVVPTQSPVIQPQVAQQTIIQPEQPILHAQQPLQPEQPILQPEQPILQPQQPATQPQPPIDHIMASSSLSRQPLLPHNSSLANDTESLSLQQHSAHIVEKPRNILLPQNDVIPEFPTIQPDKPTAQANSSSFRSSQPGQSAKVAEDISLIDWAEYSFLACFQVEKKIGKGQFSEVFRGKCIPLNAVVAVKKVQIFEMVDAKARNDCIKEIDLLKQLNHANVIRYLASFIENNELNIVLELADAGDLSRMIKHFKRQRKLIPERTIWKYFQQVCAGLDHMHSKRIMHRDIKPANVFITVTGVVKLGDLGLGRYFSSQTIVSHSLV</sequence>
<dbReference type="InterPro" id="IPR036322">
    <property type="entry name" value="WD40_repeat_dom_sf"/>
</dbReference>
<dbReference type="AlphaFoldDB" id="A0AAV7JVU9"/>
<evidence type="ECO:0000256" key="8">
    <source>
        <dbReference type="PROSITE-ProRule" id="PRU10141"/>
    </source>
</evidence>
<protein>
    <recommendedName>
        <fullName evidence="6">NEK6-subfamily protein kinase</fullName>
        <ecNumber evidence="6">2.7.11.34</ecNumber>
    </recommendedName>
</protein>
<keyword evidence="2" id="KW-0808">Transferase</keyword>
<dbReference type="GO" id="GO:0005524">
    <property type="term" value="F:ATP binding"/>
    <property type="evidence" value="ECO:0007669"/>
    <property type="project" value="UniProtKB-UniRule"/>
</dbReference>
<dbReference type="InterPro" id="IPR000719">
    <property type="entry name" value="Prot_kinase_dom"/>
</dbReference>
<keyword evidence="7" id="KW-0853">WD repeat</keyword>
<comment type="caution">
    <text evidence="11">The sequence shown here is derived from an EMBL/GenBank/DDBJ whole genome shotgun (WGS) entry which is preliminary data.</text>
</comment>
<dbReference type="InterPro" id="IPR001680">
    <property type="entry name" value="WD40_rpt"/>
</dbReference>
<dbReference type="PROSITE" id="PS50294">
    <property type="entry name" value="WD_REPEATS_REGION"/>
    <property type="match status" value="2"/>
</dbReference>
<gene>
    <name evidence="11" type="ORF">LOD99_4145</name>
</gene>
<dbReference type="SMART" id="SM00320">
    <property type="entry name" value="WD40"/>
    <property type="match status" value="2"/>
</dbReference>
<dbReference type="Proteomes" id="UP001165289">
    <property type="component" value="Unassembled WGS sequence"/>
</dbReference>
<accession>A0AAV7JVU9</accession>
<evidence type="ECO:0000256" key="5">
    <source>
        <dbReference type="ARBA" id="ARBA00022840"/>
    </source>
</evidence>
<evidence type="ECO:0000256" key="4">
    <source>
        <dbReference type="ARBA" id="ARBA00022777"/>
    </source>
</evidence>
<feature type="region of interest" description="Disordered" evidence="9">
    <location>
        <begin position="346"/>
        <end position="371"/>
    </location>
</feature>
<evidence type="ECO:0000313" key="12">
    <source>
        <dbReference type="Proteomes" id="UP001165289"/>
    </source>
</evidence>
<evidence type="ECO:0000256" key="9">
    <source>
        <dbReference type="SAM" id="MobiDB-lite"/>
    </source>
</evidence>
<dbReference type="Gene3D" id="2.130.10.10">
    <property type="entry name" value="YVTN repeat-like/Quinoprotein amine dehydrogenase"/>
    <property type="match status" value="1"/>
</dbReference>
<name>A0AAV7JVU9_9METZ</name>
<dbReference type="Pfam" id="PF00400">
    <property type="entry name" value="WD40"/>
    <property type="match status" value="2"/>
</dbReference>
<dbReference type="InterPro" id="IPR015943">
    <property type="entry name" value="WD40/YVTN_repeat-like_dom_sf"/>
</dbReference>
<keyword evidence="3 8" id="KW-0547">Nucleotide-binding</keyword>
<dbReference type="SUPFAM" id="SSF50978">
    <property type="entry name" value="WD40 repeat-like"/>
    <property type="match status" value="1"/>
</dbReference>
<evidence type="ECO:0000259" key="10">
    <source>
        <dbReference type="PROSITE" id="PS50011"/>
    </source>
</evidence>
<evidence type="ECO:0000256" key="2">
    <source>
        <dbReference type="ARBA" id="ARBA00022679"/>
    </source>
</evidence>